<dbReference type="HOGENOM" id="CLU_2612602_0_0_1"/>
<proteinExistence type="predicted"/>
<sequence length="79" mass="8899">FTPTGTQPGHSAPMEIGAAQFPLCPIPSHIKCFDCQGNHYKHDCPHAKGKGHMSFEEMQAFFYDRQINEMKAQGKEFSQ</sequence>
<reference evidence="1 2" key="1">
    <citation type="submission" date="2014-04" db="EMBL/GenBank/DDBJ databases">
        <authorList>
            <consortium name="DOE Joint Genome Institute"/>
            <person name="Kuo A."/>
            <person name="Kohler A."/>
            <person name="Costa M.D."/>
            <person name="Nagy L.G."/>
            <person name="Floudas D."/>
            <person name="Copeland A."/>
            <person name="Barry K.W."/>
            <person name="Cichocki N."/>
            <person name="Veneault-Fourrey C."/>
            <person name="LaButti K."/>
            <person name="Lindquist E.A."/>
            <person name="Lipzen A."/>
            <person name="Lundell T."/>
            <person name="Morin E."/>
            <person name="Murat C."/>
            <person name="Sun H."/>
            <person name="Tunlid A."/>
            <person name="Henrissat B."/>
            <person name="Grigoriev I.V."/>
            <person name="Hibbett D.S."/>
            <person name="Martin F."/>
            <person name="Nordberg H.P."/>
            <person name="Cantor M.N."/>
            <person name="Hua S.X."/>
        </authorList>
    </citation>
    <scope>NUCLEOTIDE SEQUENCE [LARGE SCALE GENOMIC DNA]</scope>
    <source>
        <strain evidence="1 2">Marx 270</strain>
    </source>
</reference>
<evidence type="ECO:0000313" key="1">
    <source>
        <dbReference type="EMBL" id="KIN99017.1"/>
    </source>
</evidence>
<dbReference type="AlphaFoldDB" id="A0A0C3IPZ0"/>
<feature type="non-terminal residue" evidence="1">
    <location>
        <position position="1"/>
    </location>
</feature>
<keyword evidence="2" id="KW-1185">Reference proteome</keyword>
<accession>A0A0C3IPZ0</accession>
<dbReference type="EMBL" id="KN832009">
    <property type="protein sequence ID" value="KIN99017.1"/>
    <property type="molecule type" value="Genomic_DNA"/>
</dbReference>
<protein>
    <recommendedName>
        <fullName evidence="3">CCHC-type domain-containing protein</fullName>
    </recommendedName>
</protein>
<dbReference type="InParanoid" id="A0A0C3IPZ0"/>
<evidence type="ECO:0008006" key="3">
    <source>
        <dbReference type="Google" id="ProtNLM"/>
    </source>
</evidence>
<dbReference type="Proteomes" id="UP000054217">
    <property type="component" value="Unassembled WGS sequence"/>
</dbReference>
<evidence type="ECO:0000313" key="2">
    <source>
        <dbReference type="Proteomes" id="UP000054217"/>
    </source>
</evidence>
<name>A0A0C3IPZ0_PISTI</name>
<gene>
    <name evidence="1" type="ORF">M404DRAFT_156298</name>
</gene>
<dbReference type="OrthoDB" id="2672531at2759"/>
<reference evidence="2" key="2">
    <citation type="submission" date="2015-01" db="EMBL/GenBank/DDBJ databases">
        <title>Evolutionary Origins and Diversification of the Mycorrhizal Mutualists.</title>
        <authorList>
            <consortium name="DOE Joint Genome Institute"/>
            <consortium name="Mycorrhizal Genomics Consortium"/>
            <person name="Kohler A."/>
            <person name="Kuo A."/>
            <person name="Nagy L.G."/>
            <person name="Floudas D."/>
            <person name="Copeland A."/>
            <person name="Barry K.W."/>
            <person name="Cichocki N."/>
            <person name="Veneault-Fourrey C."/>
            <person name="LaButti K."/>
            <person name="Lindquist E.A."/>
            <person name="Lipzen A."/>
            <person name="Lundell T."/>
            <person name="Morin E."/>
            <person name="Murat C."/>
            <person name="Riley R."/>
            <person name="Ohm R."/>
            <person name="Sun H."/>
            <person name="Tunlid A."/>
            <person name="Henrissat B."/>
            <person name="Grigoriev I.V."/>
            <person name="Hibbett D.S."/>
            <person name="Martin F."/>
        </authorList>
    </citation>
    <scope>NUCLEOTIDE SEQUENCE [LARGE SCALE GENOMIC DNA]</scope>
    <source>
        <strain evidence="2">Marx 270</strain>
    </source>
</reference>
<organism evidence="1 2">
    <name type="scientific">Pisolithus tinctorius Marx 270</name>
    <dbReference type="NCBI Taxonomy" id="870435"/>
    <lineage>
        <taxon>Eukaryota</taxon>
        <taxon>Fungi</taxon>
        <taxon>Dikarya</taxon>
        <taxon>Basidiomycota</taxon>
        <taxon>Agaricomycotina</taxon>
        <taxon>Agaricomycetes</taxon>
        <taxon>Agaricomycetidae</taxon>
        <taxon>Boletales</taxon>
        <taxon>Sclerodermatineae</taxon>
        <taxon>Pisolithaceae</taxon>
        <taxon>Pisolithus</taxon>
    </lineage>
</organism>